<keyword evidence="6" id="KW-1185">Reference proteome</keyword>
<evidence type="ECO:0000259" key="3">
    <source>
        <dbReference type="Pfam" id="PF01551"/>
    </source>
</evidence>
<dbReference type="Gene3D" id="6.10.250.3150">
    <property type="match status" value="1"/>
</dbReference>
<proteinExistence type="predicted"/>
<dbReference type="InterPro" id="IPR016047">
    <property type="entry name" value="M23ase_b-sheet_dom"/>
</dbReference>
<dbReference type="Pfam" id="PF01551">
    <property type="entry name" value="Peptidase_M23"/>
    <property type="match status" value="1"/>
</dbReference>
<feature type="coiled-coil region" evidence="2">
    <location>
        <begin position="169"/>
        <end position="213"/>
    </location>
</feature>
<reference evidence="5 6" key="1">
    <citation type="journal article" date="2015" name="Int. J. Syst. Evol. Microbiol.">
        <title>Tumebacillus algifaecis sp. nov., isolated from decomposing algal scum.</title>
        <authorList>
            <person name="Wu Y.F."/>
            <person name="Zhang B."/>
            <person name="Xing P."/>
            <person name="Wu Q.L."/>
            <person name="Liu S.J."/>
        </authorList>
    </citation>
    <scope>NUCLEOTIDE SEQUENCE [LARGE SCALE GENOMIC DNA]</scope>
    <source>
        <strain evidence="5 6">THMBR28</strain>
    </source>
</reference>
<name>A0A223D5F6_9BACL</name>
<keyword evidence="1" id="KW-0732">Signal</keyword>
<evidence type="ECO:0000256" key="1">
    <source>
        <dbReference type="ARBA" id="ARBA00022729"/>
    </source>
</evidence>
<protein>
    <submittedName>
        <fullName evidence="5">Uncharacterized protein</fullName>
    </submittedName>
</protein>
<dbReference type="InterPro" id="IPR057309">
    <property type="entry name" value="PcsB_CC"/>
</dbReference>
<accession>A0A223D5F6</accession>
<evidence type="ECO:0000259" key="4">
    <source>
        <dbReference type="Pfam" id="PF24568"/>
    </source>
</evidence>
<evidence type="ECO:0000313" key="6">
    <source>
        <dbReference type="Proteomes" id="UP000214688"/>
    </source>
</evidence>
<dbReference type="PANTHER" id="PTHR21666:SF270">
    <property type="entry name" value="MUREIN HYDROLASE ACTIVATOR ENVC"/>
    <property type="match status" value="1"/>
</dbReference>
<organism evidence="5 6">
    <name type="scientific">Tumebacillus algifaecis</name>
    <dbReference type="NCBI Taxonomy" id="1214604"/>
    <lineage>
        <taxon>Bacteria</taxon>
        <taxon>Bacillati</taxon>
        <taxon>Bacillota</taxon>
        <taxon>Bacilli</taxon>
        <taxon>Bacillales</taxon>
        <taxon>Alicyclobacillaceae</taxon>
        <taxon>Tumebacillus</taxon>
    </lineage>
</organism>
<dbReference type="InterPro" id="IPR011055">
    <property type="entry name" value="Dup_hybrid_motif"/>
</dbReference>
<dbReference type="GO" id="GO:0004222">
    <property type="term" value="F:metalloendopeptidase activity"/>
    <property type="evidence" value="ECO:0007669"/>
    <property type="project" value="TreeGrafter"/>
</dbReference>
<sequence>MTVWLQFGKIGCPCMQHSVVCMNTRKGVKRGMRKKGDQLGICLLAGLLLITALPSAALAAEQKGEQAEKIQQELNSVDHELQQTLDTMKSLEAELAGGMKETERMRQEITTLEKRIAAQREKLKERVKVIYEKGDVSFWEVLLAATDFSDFLDRMKLLTMIVESDQQMIDRLKADQAQLKTTKAKLDEQQQARRAKQEQMRKAEQELLERSKNLKSDLAAAIAAPAEDQEIVEQAYQDYNGPQFIPGKGNATYGWPVPSSYSISSGYGMRGSEFHKGIDIVAPIGTPFVAIADGVVVQAGSASGYGHWIVVDHGNGMTSIYGHMYSNGVYVHSGETVRQGQVIGAVGNDGYSTGAHLHLSIQSGGAYVNPMSYLQ</sequence>
<dbReference type="SUPFAM" id="SSF51261">
    <property type="entry name" value="Duplicated hybrid motif"/>
    <property type="match status" value="1"/>
</dbReference>
<gene>
    <name evidence="5" type="ORF">CIG75_18735</name>
</gene>
<feature type="domain" description="Peptidoglycan hydrolase PcsB coiled-coil" evidence="4">
    <location>
        <begin position="109"/>
        <end position="181"/>
    </location>
</feature>
<dbReference type="EMBL" id="CP022657">
    <property type="protein sequence ID" value="ASS76775.1"/>
    <property type="molecule type" value="Genomic_DNA"/>
</dbReference>
<evidence type="ECO:0000313" key="5">
    <source>
        <dbReference type="EMBL" id="ASS76775.1"/>
    </source>
</evidence>
<feature type="coiled-coil region" evidence="2">
    <location>
        <begin position="60"/>
        <end position="122"/>
    </location>
</feature>
<dbReference type="AlphaFoldDB" id="A0A223D5F6"/>
<dbReference type="Proteomes" id="UP000214688">
    <property type="component" value="Chromosome"/>
</dbReference>
<dbReference type="Pfam" id="PF24568">
    <property type="entry name" value="CC_PcsB"/>
    <property type="match status" value="1"/>
</dbReference>
<keyword evidence="2" id="KW-0175">Coiled coil</keyword>
<evidence type="ECO:0000256" key="2">
    <source>
        <dbReference type="SAM" id="Coils"/>
    </source>
</evidence>
<feature type="domain" description="M23ase beta-sheet core" evidence="3">
    <location>
        <begin position="274"/>
        <end position="370"/>
    </location>
</feature>
<dbReference type="CDD" id="cd12797">
    <property type="entry name" value="M23_peptidase"/>
    <property type="match status" value="1"/>
</dbReference>
<dbReference type="PANTHER" id="PTHR21666">
    <property type="entry name" value="PEPTIDASE-RELATED"/>
    <property type="match status" value="1"/>
</dbReference>
<dbReference type="InterPro" id="IPR050570">
    <property type="entry name" value="Cell_wall_metabolism_enzyme"/>
</dbReference>
<dbReference type="KEGG" id="tab:CIG75_18735"/>
<dbReference type="Gene3D" id="2.70.70.10">
    <property type="entry name" value="Glucose Permease (Domain IIA)"/>
    <property type="match status" value="1"/>
</dbReference>